<dbReference type="Gene3D" id="2.60.40.650">
    <property type="match status" value="1"/>
</dbReference>
<dbReference type="InterPro" id="IPR005066">
    <property type="entry name" value="MoCF_OxRdtse_dimer"/>
</dbReference>
<sequence>MKHVEYSTEKPLNREHSLKRLISSFITPDITSYDRNHGPIPHLSADNHTITIDGQGLTPLTLSMDDLRTTFAQHEVLCALQCAGNRRHTMRTESKEVQGIDWFDGAIMNCKWKGPRLRDVLIRAGIDGNQDILQDDGMYVAFGCYQVPCQDDWWYGASVKLGRCLGREFDVILALEMNDKPLSPNHGFPVRVVIPGYTGARHLDHICRWVKWLDRITVQKEESQNHYQRYDYKMLPPDVDSSEKADKYWDLIPPLEDVPVNSVVGEPGDNEEVHTLASGKVIAKGYAVPQGHHGQVTRVEVSGDGGKTWVDAELDQFEGKTQKWCWVLWTASVHMEKGQGKVILSRATDEAGNTQQEQSPWNLRGVAYNGYGLSKNLNVV</sequence>
<dbReference type="Pfam" id="PF03404">
    <property type="entry name" value="Mo-co_dimer"/>
    <property type="match status" value="1"/>
</dbReference>
<evidence type="ECO:0000259" key="5">
    <source>
        <dbReference type="Pfam" id="PF00174"/>
    </source>
</evidence>
<reference evidence="7" key="1">
    <citation type="submission" date="2021-12" db="EMBL/GenBank/DDBJ databases">
        <title>Convergent genome expansion in fungi linked to evolution of root-endophyte symbiosis.</title>
        <authorList>
            <consortium name="DOE Joint Genome Institute"/>
            <person name="Ke Y.-H."/>
            <person name="Bonito G."/>
            <person name="Liao H.-L."/>
            <person name="Looney B."/>
            <person name="Rojas-Flechas A."/>
            <person name="Nash J."/>
            <person name="Hameed K."/>
            <person name="Schadt C."/>
            <person name="Martin F."/>
            <person name="Crous P.W."/>
            <person name="Miettinen O."/>
            <person name="Magnuson J.K."/>
            <person name="Labbe J."/>
            <person name="Jacobson D."/>
            <person name="Doktycz M.J."/>
            <person name="Veneault-Fourrey C."/>
            <person name="Kuo A."/>
            <person name="Mondo S."/>
            <person name="Calhoun S."/>
            <person name="Riley R."/>
            <person name="Ohm R."/>
            <person name="LaButti K."/>
            <person name="Andreopoulos B."/>
            <person name="Pangilinan J."/>
            <person name="Nolan M."/>
            <person name="Tritt A."/>
            <person name="Clum A."/>
            <person name="Lipzen A."/>
            <person name="Daum C."/>
            <person name="Barry K."/>
            <person name="Grigoriev I.V."/>
            <person name="Vilgalys R."/>
        </authorList>
    </citation>
    <scope>NUCLEOTIDE SEQUENCE</scope>
    <source>
        <strain evidence="7">PMI_201</strain>
    </source>
</reference>
<dbReference type="FunFam" id="3.90.420.10:FF:000002">
    <property type="entry name" value="sulfite oxidase, mitochondrial"/>
    <property type="match status" value="1"/>
</dbReference>
<keyword evidence="8" id="KW-1185">Reference proteome</keyword>
<dbReference type="InterPro" id="IPR008335">
    <property type="entry name" value="Mopterin_OxRdtase_euk"/>
</dbReference>
<evidence type="ECO:0000313" key="7">
    <source>
        <dbReference type="EMBL" id="KAH8702025.1"/>
    </source>
</evidence>
<dbReference type="Pfam" id="PF00174">
    <property type="entry name" value="Oxidored_molyb"/>
    <property type="match status" value="1"/>
</dbReference>
<dbReference type="InterPro" id="IPR036374">
    <property type="entry name" value="OxRdtase_Mopterin-bd_sf"/>
</dbReference>
<evidence type="ECO:0000313" key="8">
    <source>
        <dbReference type="Proteomes" id="UP001201262"/>
    </source>
</evidence>
<accession>A0AAD4KXC7</accession>
<dbReference type="GO" id="GO:0008482">
    <property type="term" value="F:sulfite oxidase activity"/>
    <property type="evidence" value="ECO:0007669"/>
    <property type="project" value="TreeGrafter"/>
</dbReference>
<evidence type="ECO:0000256" key="4">
    <source>
        <dbReference type="ARBA" id="ARBA00023002"/>
    </source>
</evidence>
<evidence type="ECO:0000256" key="2">
    <source>
        <dbReference type="ARBA" id="ARBA00022505"/>
    </source>
</evidence>
<protein>
    <submittedName>
        <fullName evidence="7">Sulfite oxidase</fullName>
    </submittedName>
</protein>
<dbReference type="GO" id="GO:0006790">
    <property type="term" value="P:sulfur compound metabolic process"/>
    <property type="evidence" value="ECO:0007669"/>
    <property type="project" value="TreeGrafter"/>
</dbReference>
<dbReference type="EMBL" id="JAJTJA010000003">
    <property type="protein sequence ID" value="KAH8702025.1"/>
    <property type="molecule type" value="Genomic_DNA"/>
</dbReference>
<dbReference type="GO" id="GO:0030151">
    <property type="term" value="F:molybdenum ion binding"/>
    <property type="evidence" value="ECO:0007669"/>
    <property type="project" value="InterPro"/>
</dbReference>
<dbReference type="GO" id="GO:0005739">
    <property type="term" value="C:mitochondrion"/>
    <property type="evidence" value="ECO:0007669"/>
    <property type="project" value="TreeGrafter"/>
</dbReference>
<proteinExistence type="predicted"/>
<comment type="cofactor">
    <cofactor evidence="1">
        <name>Mo-molybdopterin</name>
        <dbReference type="ChEBI" id="CHEBI:71302"/>
    </cofactor>
</comment>
<evidence type="ECO:0000259" key="6">
    <source>
        <dbReference type="Pfam" id="PF03404"/>
    </source>
</evidence>
<dbReference type="Gene3D" id="3.90.420.10">
    <property type="entry name" value="Oxidoreductase, molybdopterin-binding domain"/>
    <property type="match status" value="1"/>
</dbReference>
<dbReference type="Proteomes" id="UP001201262">
    <property type="component" value="Unassembled WGS sequence"/>
</dbReference>
<gene>
    <name evidence="7" type="ORF">BGW36DRAFT_110048</name>
</gene>
<keyword evidence="2" id="KW-0500">Molybdenum</keyword>
<dbReference type="InterPro" id="IPR000572">
    <property type="entry name" value="OxRdtase_Mopterin-bd_dom"/>
</dbReference>
<keyword evidence="3" id="KW-0479">Metal-binding</keyword>
<evidence type="ECO:0000256" key="3">
    <source>
        <dbReference type="ARBA" id="ARBA00022723"/>
    </source>
</evidence>
<dbReference type="GO" id="GO:0020037">
    <property type="term" value="F:heme binding"/>
    <property type="evidence" value="ECO:0007669"/>
    <property type="project" value="TreeGrafter"/>
</dbReference>
<comment type="caution">
    <text evidence="7">The sequence shown here is derived from an EMBL/GenBank/DDBJ whole genome shotgun (WGS) entry which is preliminary data.</text>
</comment>
<dbReference type="PANTHER" id="PTHR19372">
    <property type="entry name" value="SULFITE REDUCTASE"/>
    <property type="match status" value="1"/>
</dbReference>
<name>A0AAD4KXC7_9EURO</name>
<dbReference type="GeneID" id="70239512"/>
<evidence type="ECO:0000256" key="1">
    <source>
        <dbReference type="ARBA" id="ARBA00001924"/>
    </source>
</evidence>
<feature type="domain" description="Moybdenum cofactor oxidoreductase dimerisation" evidence="6">
    <location>
        <begin position="256"/>
        <end position="371"/>
    </location>
</feature>
<dbReference type="AlphaFoldDB" id="A0AAD4KXC7"/>
<dbReference type="PANTHER" id="PTHR19372:SF7">
    <property type="entry name" value="SULFITE OXIDASE, MITOCHONDRIAL"/>
    <property type="match status" value="1"/>
</dbReference>
<organism evidence="7 8">
    <name type="scientific">Talaromyces proteolyticus</name>
    <dbReference type="NCBI Taxonomy" id="1131652"/>
    <lineage>
        <taxon>Eukaryota</taxon>
        <taxon>Fungi</taxon>
        <taxon>Dikarya</taxon>
        <taxon>Ascomycota</taxon>
        <taxon>Pezizomycotina</taxon>
        <taxon>Eurotiomycetes</taxon>
        <taxon>Eurotiomycetidae</taxon>
        <taxon>Eurotiales</taxon>
        <taxon>Trichocomaceae</taxon>
        <taxon>Talaromyces</taxon>
        <taxon>Talaromyces sect. Bacilispori</taxon>
    </lineage>
</organism>
<dbReference type="RefSeq" id="XP_046075401.1">
    <property type="nucleotide sequence ID" value="XM_046209225.1"/>
</dbReference>
<dbReference type="PRINTS" id="PR00407">
    <property type="entry name" value="EUMOPTERIN"/>
</dbReference>
<dbReference type="SUPFAM" id="SSF56524">
    <property type="entry name" value="Oxidoreductase molybdopterin-binding domain"/>
    <property type="match status" value="1"/>
</dbReference>
<dbReference type="InterPro" id="IPR014756">
    <property type="entry name" value="Ig_E-set"/>
</dbReference>
<dbReference type="GO" id="GO:0043546">
    <property type="term" value="F:molybdopterin cofactor binding"/>
    <property type="evidence" value="ECO:0007669"/>
    <property type="project" value="TreeGrafter"/>
</dbReference>
<feature type="domain" description="Oxidoreductase molybdopterin-binding" evidence="5">
    <location>
        <begin position="37"/>
        <end position="227"/>
    </location>
</feature>
<dbReference type="SUPFAM" id="SSF81296">
    <property type="entry name" value="E set domains"/>
    <property type="match status" value="1"/>
</dbReference>
<keyword evidence="4" id="KW-0560">Oxidoreductase</keyword>